<reference evidence="7" key="1">
    <citation type="submission" date="2025-08" db="UniProtKB">
        <authorList>
            <consortium name="RefSeq"/>
        </authorList>
    </citation>
    <scope>IDENTIFICATION</scope>
    <source>
        <tissue evidence="7">Whole sample</tissue>
    </source>
</reference>
<dbReference type="Pfam" id="PF03770">
    <property type="entry name" value="IPK"/>
    <property type="match status" value="1"/>
</dbReference>
<dbReference type="RefSeq" id="XP_022324279.1">
    <property type="nucleotide sequence ID" value="XM_022468571.1"/>
</dbReference>
<comment type="similarity">
    <text evidence="1 4">Belongs to the inositol phosphokinase (IPK) family.</text>
</comment>
<dbReference type="GO" id="GO:0005634">
    <property type="term" value="C:nucleus"/>
    <property type="evidence" value="ECO:0007669"/>
    <property type="project" value="TreeGrafter"/>
</dbReference>
<evidence type="ECO:0000256" key="5">
    <source>
        <dbReference type="SAM" id="MobiDB-lite"/>
    </source>
</evidence>
<dbReference type="GO" id="GO:0046854">
    <property type="term" value="P:phosphatidylinositol phosphate biosynthetic process"/>
    <property type="evidence" value="ECO:0007669"/>
    <property type="project" value="TreeGrafter"/>
</dbReference>
<dbReference type="InterPro" id="IPR005522">
    <property type="entry name" value="IPK"/>
</dbReference>
<protein>
    <recommendedName>
        <fullName evidence="4">Kinase</fullName>
        <ecNumber evidence="4">2.7.-.-</ecNumber>
    </recommendedName>
</protein>
<name>A0A8B8D9R1_CRAVI</name>
<evidence type="ECO:0000256" key="1">
    <source>
        <dbReference type="ARBA" id="ARBA00007374"/>
    </source>
</evidence>
<dbReference type="GO" id="GO:0005737">
    <property type="term" value="C:cytoplasm"/>
    <property type="evidence" value="ECO:0007669"/>
    <property type="project" value="TreeGrafter"/>
</dbReference>
<gene>
    <name evidence="7" type="primary">LOC111125100</name>
</gene>
<dbReference type="PANTHER" id="PTHR12400:SF26">
    <property type="entry name" value="KINASE"/>
    <property type="match status" value="1"/>
</dbReference>
<keyword evidence="2 4" id="KW-0808">Transferase</keyword>
<evidence type="ECO:0000256" key="3">
    <source>
        <dbReference type="ARBA" id="ARBA00022777"/>
    </source>
</evidence>
<evidence type="ECO:0000256" key="4">
    <source>
        <dbReference type="RuleBase" id="RU363090"/>
    </source>
</evidence>
<accession>A0A8B8D9R1</accession>
<dbReference type="EC" id="2.7.-.-" evidence="4"/>
<dbReference type="SUPFAM" id="SSF56104">
    <property type="entry name" value="SAICAR synthase-like"/>
    <property type="match status" value="1"/>
</dbReference>
<sequence>MGCVQTSSLRSQEDNAVKTLYLHRKLTRKSRRQNPGGQAGEGQASQASPETQSRDPIPRNYSCASLLSLEFTLEGKEFSKFPRWRGYKMCNVCDKDDEIDIVRTMETAKHKLCNRCMMITEIRNSMNSCVSSKVSATAFANLLALTALDLSAPASDALVKNRKNAWIQLAGHPGAFAPAGPSTIWKRRMNCKDNTETKAYEMLMKDPAHDIVPEFYREVEYNGEHFIEIEDLLQHFNNPNIMDIKIGKRTFMESEVKNPVLRKDLYEKMIKLCPDAPTEEEREQQAITKLRYMQFREEESSTAEYGFRIEALRVSGEPPTTNLKKVKTMAQIENIMCKFIKSRDSIRWKFHSRLKHIQEKFELSSFLMSHQIIGSSILFMFDDFGNTGAWMIDFSKTVPTPSGKTLTHREDWALGNGEDGYLYGVDSLIKIFEKIDCKNDSRKIKAANNQEDG</sequence>
<dbReference type="GeneID" id="111125100"/>
<dbReference type="Proteomes" id="UP000694844">
    <property type="component" value="Chromosome 3"/>
</dbReference>
<evidence type="ECO:0000256" key="2">
    <source>
        <dbReference type="ARBA" id="ARBA00022679"/>
    </source>
</evidence>
<dbReference type="AlphaFoldDB" id="A0A8B8D9R1"/>
<dbReference type="Gene3D" id="3.30.470.160">
    <property type="entry name" value="Inositol polyphosphate kinase"/>
    <property type="match status" value="1"/>
</dbReference>
<dbReference type="KEGG" id="cvn:111125100"/>
<organism evidence="6 7">
    <name type="scientific">Crassostrea virginica</name>
    <name type="common">Eastern oyster</name>
    <dbReference type="NCBI Taxonomy" id="6565"/>
    <lineage>
        <taxon>Eukaryota</taxon>
        <taxon>Metazoa</taxon>
        <taxon>Spiralia</taxon>
        <taxon>Lophotrochozoa</taxon>
        <taxon>Mollusca</taxon>
        <taxon>Bivalvia</taxon>
        <taxon>Autobranchia</taxon>
        <taxon>Pteriomorphia</taxon>
        <taxon>Ostreida</taxon>
        <taxon>Ostreoidea</taxon>
        <taxon>Ostreidae</taxon>
        <taxon>Crassostrea</taxon>
    </lineage>
</organism>
<dbReference type="GO" id="GO:0000828">
    <property type="term" value="F:inositol hexakisphosphate kinase activity"/>
    <property type="evidence" value="ECO:0007669"/>
    <property type="project" value="TreeGrafter"/>
</dbReference>
<evidence type="ECO:0000313" key="7">
    <source>
        <dbReference type="RefSeq" id="XP_022324279.1"/>
    </source>
</evidence>
<proteinExistence type="inferred from homology"/>
<dbReference type="InterPro" id="IPR038286">
    <property type="entry name" value="IPK_sf"/>
</dbReference>
<evidence type="ECO:0000313" key="6">
    <source>
        <dbReference type="Proteomes" id="UP000694844"/>
    </source>
</evidence>
<dbReference type="GO" id="GO:0032958">
    <property type="term" value="P:inositol phosphate biosynthetic process"/>
    <property type="evidence" value="ECO:0007669"/>
    <property type="project" value="InterPro"/>
</dbReference>
<dbReference type="PANTHER" id="PTHR12400">
    <property type="entry name" value="INOSITOL POLYPHOSPHATE KINASE"/>
    <property type="match status" value="1"/>
</dbReference>
<feature type="region of interest" description="Disordered" evidence="5">
    <location>
        <begin position="24"/>
        <end position="56"/>
    </location>
</feature>
<dbReference type="OrthoDB" id="338650at2759"/>
<keyword evidence="6" id="KW-1185">Reference proteome</keyword>
<keyword evidence="3 4" id="KW-0418">Kinase</keyword>